<gene>
    <name evidence="1" type="ORF">ILUMI_10453</name>
</gene>
<protein>
    <submittedName>
        <fullName evidence="1">Uncharacterized protein</fullName>
    </submittedName>
</protein>
<dbReference type="AlphaFoldDB" id="A0A8K0D235"/>
<reference evidence="1" key="1">
    <citation type="submission" date="2019-08" db="EMBL/GenBank/DDBJ databases">
        <title>The genome of the North American firefly Photinus pyralis.</title>
        <authorList>
            <consortium name="Photinus pyralis genome working group"/>
            <person name="Fallon T.R."/>
            <person name="Sander Lower S.E."/>
            <person name="Weng J.-K."/>
        </authorList>
    </citation>
    <scope>NUCLEOTIDE SEQUENCE</scope>
    <source>
        <strain evidence="1">TRF0915ILg1</strain>
        <tissue evidence="1">Whole body</tissue>
    </source>
</reference>
<sequence length="177" mass="20882">MVYLFMAHAGMLDFYQDEYDVHMHTVECSWYNKALLKYCNVSMPLYNRTQKVFQMFFDSVISIGAEVKIDIQAYKFTNNEYRFFPITVSVNACVEHLRDTFGYRTMLAKTSNIDFCNLTKGFHYVKNAIPDFSKYPPHLPRGMYKIVVMLKGDCVNYMQLDFYGSLKDKPDTWKKLL</sequence>
<dbReference type="PANTHER" id="PTHR21112:SF0">
    <property type="entry name" value="CHEMOSENSORY PROTEIN A 29A-RELATED"/>
    <property type="match status" value="1"/>
</dbReference>
<name>A0A8K0D235_IGNLU</name>
<keyword evidence="2" id="KW-1185">Reference proteome</keyword>
<evidence type="ECO:0000313" key="2">
    <source>
        <dbReference type="Proteomes" id="UP000801492"/>
    </source>
</evidence>
<dbReference type="OrthoDB" id="7925769at2759"/>
<dbReference type="EMBL" id="VTPC01005720">
    <property type="protein sequence ID" value="KAF2895721.1"/>
    <property type="molecule type" value="Genomic_DNA"/>
</dbReference>
<accession>A0A8K0D235</accession>
<dbReference type="PANTHER" id="PTHR21112">
    <property type="entry name" value="CHEMOSENSORY PROTEIN A 29A-RELATED"/>
    <property type="match status" value="1"/>
</dbReference>
<dbReference type="Proteomes" id="UP000801492">
    <property type="component" value="Unassembled WGS sequence"/>
</dbReference>
<comment type="caution">
    <text evidence="1">The sequence shown here is derived from an EMBL/GenBank/DDBJ whole genome shotgun (WGS) entry which is preliminary data.</text>
</comment>
<proteinExistence type="predicted"/>
<organism evidence="1 2">
    <name type="scientific">Ignelater luminosus</name>
    <name type="common">Cucubano</name>
    <name type="synonym">Pyrophorus luminosus</name>
    <dbReference type="NCBI Taxonomy" id="2038154"/>
    <lineage>
        <taxon>Eukaryota</taxon>
        <taxon>Metazoa</taxon>
        <taxon>Ecdysozoa</taxon>
        <taxon>Arthropoda</taxon>
        <taxon>Hexapoda</taxon>
        <taxon>Insecta</taxon>
        <taxon>Pterygota</taxon>
        <taxon>Neoptera</taxon>
        <taxon>Endopterygota</taxon>
        <taxon>Coleoptera</taxon>
        <taxon>Polyphaga</taxon>
        <taxon>Elateriformia</taxon>
        <taxon>Elateroidea</taxon>
        <taxon>Elateridae</taxon>
        <taxon>Agrypninae</taxon>
        <taxon>Pyrophorini</taxon>
        <taxon>Ignelater</taxon>
    </lineage>
</organism>
<evidence type="ECO:0000313" key="1">
    <source>
        <dbReference type="EMBL" id="KAF2895721.1"/>
    </source>
</evidence>